<dbReference type="Pfam" id="PF08448">
    <property type="entry name" value="PAS_4"/>
    <property type="match status" value="1"/>
</dbReference>
<keyword evidence="5" id="KW-0418">Kinase</keyword>
<keyword evidence="8" id="KW-0067">ATP-binding</keyword>
<dbReference type="InterPro" id="IPR003661">
    <property type="entry name" value="HisK_dim/P_dom"/>
</dbReference>
<accession>W0RSZ8</accession>
<evidence type="ECO:0000313" key="8">
    <source>
        <dbReference type="EMBL" id="AHG93811.1"/>
    </source>
</evidence>
<geneLocation type="plasmid" evidence="8 9">
    <name>2</name>
</geneLocation>
<keyword evidence="9" id="KW-1185">Reference proteome</keyword>
<dbReference type="InterPro" id="IPR036890">
    <property type="entry name" value="HATPase_C_sf"/>
</dbReference>
<name>W0RSZ8_9BACT</name>
<dbReference type="InterPro" id="IPR035965">
    <property type="entry name" value="PAS-like_dom_sf"/>
</dbReference>
<dbReference type="PRINTS" id="PR00344">
    <property type="entry name" value="BCTRLSENSOR"/>
</dbReference>
<dbReference type="AlphaFoldDB" id="W0RSZ8"/>
<evidence type="ECO:0000256" key="6">
    <source>
        <dbReference type="SAM" id="Coils"/>
    </source>
</evidence>
<gene>
    <name evidence="8" type="ORF">J421_6276</name>
</gene>
<dbReference type="GO" id="GO:0000155">
    <property type="term" value="F:phosphorelay sensor kinase activity"/>
    <property type="evidence" value="ECO:0007669"/>
    <property type="project" value="InterPro"/>
</dbReference>
<keyword evidence="4" id="KW-0808">Transferase</keyword>
<evidence type="ECO:0000259" key="7">
    <source>
        <dbReference type="PROSITE" id="PS50109"/>
    </source>
</evidence>
<dbReference type="PANTHER" id="PTHR43047:SF64">
    <property type="entry name" value="HISTIDINE KINASE CONTAINING CHEY-HOMOLOGOUS RECEIVER DOMAIN AND PAS DOMAIN-RELATED"/>
    <property type="match status" value="1"/>
</dbReference>
<dbReference type="InterPro" id="IPR029016">
    <property type="entry name" value="GAF-like_dom_sf"/>
</dbReference>
<dbReference type="Proteomes" id="UP000019151">
    <property type="component" value="Plasmid 2"/>
</dbReference>
<keyword evidence="3" id="KW-0597">Phosphoprotein</keyword>
<feature type="domain" description="Histidine kinase" evidence="7">
    <location>
        <begin position="365"/>
        <end position="583"/>
    </location>
</feature>
<dbReference type="SMART" id="SM00387">
    <property type="entry name" value="HATPase_c"/>
    <property type="match status" value="1"/>
</dbReference>
<organism evidence="8 9">
    <name type="scientific">Gemmatirosa kalamazoonensis</name>
    <dbReference type="NCBI Taxonomy" id="861299"/>
    <lineage>
        <taxon>Bacteria</taxon>
        <taxon>Pseudomonadati</taxon>
        <taxon>Gemmatimonadota</taxon>
        <taxon>Gemmatimonadia</taxon>
        <taxon>Gemmatimonadales</taxon>
        <taxon>Gemmatimonadaceae</taxon>
        <taxon>Gemmatirosa</taxon>
    </lineage>
</organism>
<dbReference type="eggNOG" id="COG2205">
    <property type="taxonomic scope" value="Bacteria"/>
</dbReference>
<dbReference type="SMART" id="SM00388">
    <property type="entry name" value="HisKA"/>
    <property type="match status" value="1"/>
</dbReference>
<dbReference type="InterPro" id="IPR003594">
    <property type="entry name" value="HATPase_dom"/>
</dbReference>
<dbReference type="Gene3D" id="3.30.450.40">
    <property type="match status" value="1"/>
</dbReference>
<dbReference type="EC" id="2.7.13.3" evidence="2"/>
<dbReference type="CDD" id="cd16922">
    <property type="entry name" value="HATPase_EvgS-ArcB-TorS-like"/>
    <property type="match status" value="1"/>
</dbReference>
<dbReference type="Pfam" id="PF00512">
    <property type="entry name" value="HisKA"/>
    <property type="match status" value="1"/>
</dbReference>
<comment type="catalytic activity">
    <reaction evidence="1">
        <text>ATP + protein L-histidine = ADP + protein N-phospho-L-histidine.</text>
        <dbReference type="EC" id="2.7.13.3"/>
    </reaction>
</comment>
<evidence type="ECO:0000256" key="2">
    <source>
        <dbReference type="ARBA" id="ARBA00012438"/>
    </source>
</evidence>
<keyword evidence="8" id="KW-0614">Plasmid</keyword>
<keyword evidence="8" id="KW-0547">Nucleotide-binding</keyword>
<dbReference type="PANTHER" id="PTHR43047">
    <property type="entry name" value="TWO-COMPONENT HISTIDINE PROTEIN KINASE"/>
    <property type="match status" value="1"/>
</dbReference>
<dbReference type="Gene3D" id="1.10.287.130">
    <property type="match status" value="1"/>
</dbReference>
<sequence>MESIHRIREVAAPNVVAAPRAGGYVLDMTESSATPQAEAYDGVRVSDDVRLASVARMLDVVSDVFVLLDDAYRIVYHNEANRAAMRAAGADPDAALGRVVWEVLPMPPGTVAEGEVRRAMRERVPTQWEERYHPDVVLRGRAYPTADGGVVVVAQNVTDARRAADAARAALERGARLQAVTAALSRAATPQDVVRVVIDEGRRALGARGGFASTLVDGDMLDIVDAFDYGDELLRVFRRAPLAAPYPACEAARTGAPVWLASRAERIVRYPALADAEATRRFASWMFLPLTSPDGVLGVLSFTFAEERAFEPEERTFAVALAEQCAQALDRARLLDAERRAREAERAARAAAEEANRAKLDFLRAMSHELRTPLNAIGGYADLLALGVRGALTADQRSDVERILHNQRHLLGIINDILNFARLDAGHLTYDVADVRLRELVEAMEPLIGPQLREKAIAFEVDACGASLVARADAEKVRQILLNLLANAVKFTASGGRVWVACEAASGAVLVSVHDTGVGIPPERLDDVFEPFVQVHRSLAMPTGGTGLGLAISRELARGMGGDLTVRSVPAEGSTFVLRLPGA</sequence>
<dbReference type="SUPFAM" id="SSF55874">
    <property type="entry name" value="ATPase domain of HSP90 chaperone/DNA topoisomerase II/histidine kinase"/>
    <property type="match status" value="1"/>
</dbReference>
<evidence type="ECO:0000256" key="5">
    <source>
        <dbReference type="ARBA" id="ARBA00022777"/>
    </source>
</evidence>
<keyword evidence="6" id="KW-0175">Coiled coil</keyword>
<evidence type="ECO:0000256" key="3">
    <source>
        <dbReference type="ARBA" id="ARBA00022553"/>
    </source>
</evidence>
<dbReference type="InterPro" id="IPR003018">
    <property type="entry name" value="GAF"/>
</dbReference>
<dbReference type="SUPFAM" id="SSF55781">
    <property type="entry name" value="GAF domain-like"/>
    <property type="match status" value="1"/>
</dbReference>
<dbReference type="HOGENOM" id="CLU_000445_89_25_0"/>
<dbReference type="FunFam" id="3.30.565.10:FF:000006">
    <property type="entry name" value="Sensor histidine kinase WalK"/>
    <property type="match status" value="1"/>
</dbReference>
<dbReference type="SMART" id="SM00065">
    <property type="entry name" value="GAF"/>
    <property type="match status" value="1"/>
</dbReference>
<dbReference type="Pfam" id="PF02518">
    <property type="entry name" value="HATPase_c"/>
    <property type="match status" value="1"/>
</dbReference>
<dbReference type="CDD" id="cd00082">
    <property type="entry name" value="HisKA"/>
    <property type="match status" value="1"/>
</dbReference>
<dbReference type="SUPFAM" id="SSF55785">
    <property type="entry name" value="PYP-like sensor domain (PAS domain)"/>
    <property type="match status" value="1"/>
</dbReference>
<reference evidence="8 9" key="1">
    <citation type="journal article" date="2014" name="Genome Announc.">
        <title>Genome Sequence and Methylome of Soil Bacterium Gemmatirosa kalamazoonensis KBS708T, a Member of the Rarely Cultivated Gemmatimonadetes Phylum.</title>
        <authorList>
            <person name="Debruyn J.M."/>
            <person name="Radosevich M."/>
            <person name="Wommack K.E."/>
            <person name="Polson S.W."/>
            <person name="Hauser L.J."/>
            <person name="Fawaz M.N."/>
            <person name="Korlach J."/>
            <person name="Tsai Y.C."/>
        </authorList>
    </citation>
    <scope>NUCLEOTIDE SEQUENCE [LARGE SCALE GENOMIC DNA]</scope>
    <source>
        <strain evidence="8 9">KBS708</strain>
        <plasmid evidence="9">Plasmid 2</plasmid>
    </source>
</reference>
<dbReference type="EMBL" id="CP007130">
    <property type="protein sequence ID" value="AHG93811.1"/>
    <property type="molecule type" value="Genomic_DNA"/>
</dbReference>
<evidence type="ECO:0000313" key="9">
    <source>
        <dbReference type="Proteomes" id="UP000019151"/>
    </source>
</evidence>
<dbReference type="GO" id="GO:0005524">
    <property type="term" value="F:ATP binding"/>
    <property type="evidence" value="ECO:0007669"/>
    <property type="project" value="UniProtKB-KW"/>
</dbReference>
<protein>
    <recommendedName>
        <fullName evidence="2">histidine kinase</fullName>
        <ecNumber evidence="2">2.7.13.3</ecNumber>
    </recommendedName>
</protein>
<dbReference type="Gene3D" id="3.30.565.10">
    <property type="entry name" value="Histidine kinase-like ATPase, C-terminal domain"/>
    <property type="match status" value="1"/>
</dbReference>
<dbReference type="InterPro" id="IPR005467">
    <property type="entry name" value="His_kinase_dom"/>
</dbReference>
<proteinExistence type="predicted"/>
<dbReference type="InterPro" id="IPR013656">
    <property type="entry name" value="PAS_4"/>
</dbReference>
<feature type="coiled-coil region" evidence="6">
    <location>
        <begin position="334"/>
        <end position="361"/>
    </location>
</feature>
<evidence type="ECO:0000256" key="4">
    <source>
        <dbReference type="ARBA" id="ARBA00022679"/>
    </source>
</evidence>
<dbReference type="InterPro" id="IPR004358">
    <property type="entry name" value="Sig_transdc_His_kin-like_C"/>
</dbReference>
<dbReference type="PROSITE" id="PS50109">
    <property type="entry name" value="HIS_KIN"/>
    <property type="match status" value="1"/>
</dbReference>
<dbReference type="InterPro" id="IPR036097">
    <property type="entry name" value="HisK_dim/P_sf"/>
</dbReference>
<evidence type="ECO:0000256" key="1">
    <source>
        <dbReference type="ARBA" id="ARBA00000085"/>
    </source>
</evidence>
<dbReference type="InParanoid" id="W0RSZ8"/>
<dbReference type="KEGG" id="gba:J421_6276"/>
<dbReference type="SUPFAM" id="SSF47384">
    <property type="entry name" value="Homodimeric domain of signal transducing histidine kinase"/>
    <property type="match status" value="1"/>
</dbReference>
<dbReference type="Gene3D" id="3.30.450.20">
    <property type="entry name" value="PAS domain"/>
    <property type="match status" value="1"/>
</dbReference>
<dbReference type="Pfam" id="PF13185">
    <property type="entry name" value="GAF_2"/>
    <property type="match status" value="1"/>
</dbReference>